<dbReference type="Gene3D" id="1.10.287.130">
    <property type="match status" value="1"/>
</dbReference>
<dbReference type="EMBL" id="JACJIQ010000006">
    <property type="protein sequence ID" value="MBA9077138.1"/>
    <property type="molecule type" value="Genomic_DNA"/>
</dbReference>
<dbReference type="SMART" id="SM00387">
    <property type="entry name" value="HATPase_c"/>
    <property type="match status" value="1"/>
</dbReference>
<sequence length="732" mass="82877">MRNQPLPPSKSQSPIYWEKLAQVSLDMICTIDNDGYYTFASDASLLMLGYTSSEMVGKHYLSLLHPEDVERTTLAVQQLLTHGAPHNFENRLLHKSGRTVHVMWSSSWSHEDGKMYSVARDITELVATRQRLAESEQRYKGLFQHNPDVIFLENRAGMITEVNEAFCEKWGVTLEEALSRSAASFFPATMEAATQQALQEVLQGNTLRHMLEINVGGEERMYDTIKFPIKVNGQVVGAQTIAKDVTAAAQAYKTIQQQANKLNTIFESISDAVIMLDRDGCLTYINNEAERLVGLDKQKDLGKNIWEIFPQEVEGELYAHYCHMLAADTPAYLTTKVHSKELWLSVKAYPSAEGVSVYFEDVTEQVVSRQELEKLSLVASKTNNCVMLVDKDWRIEWVNEGFSRLFGYRVEEVKGKRPSQVLHNAKTDTSSYEKLWGKLMKGEDIFFEILNVTKGGEEVWMTVDITPVVNEEGEVYRYIAVQTDITKLKNSELDLEKLAKDLYKQKRDLQEFTYIISHNLRGPVANLLGLTQLLVMEDAATENFQKSLTFLRQSVVKLDDVLMDLTTLLSIRDTTANLELEPVAIQEVVELALSSFKEPLVQTEAKVVLEIEEGCLVRANKAYLHSIFYNLLSNSIKYKADGRALQIKVTCHPVPHTQEVLISFTDNGSGFNLEKAKKNLFKLYKRFHTVQEGRGIGLFLIKSHLDAMGGRVEVETRVGEGTTFLVHLPLYA</sequence>
<evidence type="ECO:0000313" key="10">
    <source>
        <dbReference type="Proteomes" id="UP000563094"/>
    </source>
</evidence>
<dbReference type="InterPro" id="IPR001610">
    <property type="entry name" value="PAC"/>
</dbReference>
<dbReference type="InterPro" id="IPR013656">
    <property type="entry name" value="PAS_4"/>
</dbReference>
<dbReference type="Gene3D" id="3.30.450.20">
    <property type="entry name" value="PAS domain"/>
    <property type="match status" value="4"/>
</dbReference>
<dbReference type="GO" id="GO:0000155">
    <property type="term" value="F:phosphorelay sensor kinase activity"/>
    <property type="evidence" value="ECO:0007669"/>
    <property type="project" value="InterPro"/>
</dbReference>
<dbReference type="SUPFAM" id="SSF55874">
    <property type="entry name" value="ATPase domain of HSP90 chaperone/DNA topoisomerase II/histidine kinase"/>
    <property type="match status" value="1"/>
</dbReference>
<dbReference type="InterPro" id="IPR003661">
    <property type="entry name" value="HisK_dim/P_dom"/>
</dbReference>
<dbReference type="PANTHER" id="PTHR43304:SF1">
    <property type="entry name" value="PAC DOMAIN-CONTAINING PROTEIN"/>
    <property type="match status" value="1"/>
</dbReference>
<dbReference type="InterPro" id="IPR036097">
    <property type="entry name" value="HisK_dim/P_sf"/>
</dbReference>
<dbReference type="Pfam" id="PF13426">
    <property type="entry name" value="PAS_9"/>
    <property type="match status" value="1"/>
</dbReference>
<dbReference type="InterPro" id="IPR013655">
    <property type="entry name" value="PAS_fold_3"/>
</dbReference>
<dbReference type="InterPro" id="IPR005467">
    <property type="entry name" value="His_kinase_dom"/>
</dbReference>
<comment type="caution">
    <text evidence="9">The sequence shown here is derived from an EMBL/GenBank/DDBJ whole genome shotgun (WGS) entry which is preliminary data.</text>
</comment>
<protein>
    <recommendedName>
        <fullName evidence="2">histidine kinase</fullName>
        <ecNumber evidence="2">2.7.13.3</ecNumber>
    </recommendedName>
</protein>
<keyword evidence="4" id="KW-0808">Transferase</keyword>
<dbReference type="PANTHER" id="PTHR43304">
    <property type="entry name" value="PHYTOCHROME-LIKE PROTEIN CPH1"/>
    <property type="match status" value="1"/>
</dbReference>
<feature type="domain" description="PAS" evidence="7">
    <location>
        <begin position="371"/>
        <end position="416"/>
    </location>
</feature>
<evidence type="ECO:0000256" key="1">
    <source>
        <dbReference type="ARBA" id="ARBA00000085"/>
    </source>
</evidence>
<dbReference type="PRINTS" id="PR00344">
    <property type="entry name" value="BCTRLSENSOR"/>
</dbReference>
<dbReference type="InterPro" id="IPR000700">
    <property type="entry name" value="PAS-assoc_C"/>
</dbReference>
<evidence type="ECO:0000256" key="3">
    <source>
        <dbReference type="ARBA" id="ARBA00022553"/>
    </source>
</evidence>
<evidence type="ECO:0000256" key="2">
    <source>
        <dbReference type="ARBA" id="ARBA00012438"/>
    </source>
</evidence>
<feature type="domain" description="PAC" evidence="8">
    <location>
        <begin position="443"/>
        <end position="497"/>
    </location>
</feature>
<feature type="domain" description="PAS" evidence="7">
    <location>
        <begin position="258"/>
        <end position="312"/>
    </location>
</feature>
<dbReference type="PROSITE" id="PS50112">
    <property type="entry name" value="PAS"/>
    <property type="match status" value="4"/>
</dbReference>
<keyword evidence="3" id="KW-0597">Phosphoprotein</keyword>
<dbReference type="PROSITE" id="PS50109">
    <property type="entry name" value="HIS_KIN"/>
    <property type="match status" value="1"/>
</dbReference>
<evidence type="ECO:0000259" key="6">
    <source>
        <dbReference type="PROSITE" id="PS50109"/>
    </source>
</evidence>
<dbReference type="InterPro" id="IPR035965">
    <property type="entry name" value="PAS-like_dom_sf"/>
</dbReference>
<organism evidence="9 10">
    <name type="scientific">Rufibacter quisquiliarum</name>
    <dbReference type="NCBI Taxonomy" id="1549639"/>
    <lineage>
        <taxon>Bacteria</taxon>
        <taxon>Pseudomonadati</taxon>
        <taxon>Bacteroidota</taxon>
        <taxon>Cytophagia</taxon>
        <taxon>Cytophagales</taxon>
        <taxon>Hymenobacteraceae</taxon>
        <taxon>Rufibacter</taxon>
    </lineage>
</organism>
<evidence type="ECO:0000256" key="4">
    <source>
        <dbReference type="ARBA" id="ARBA00022679"/>
    </source>
</evidence>
<dbReference type="AlphaFoldDB" id="A0A839GRU2"/>
<evidence type="ECO:0000256" key="5">
    <source>
        <dbReference type="ARBA" id="ARBA00022777"/>
    </source>
</evidence>
<evidence type="ECO:0000259" key="7">
    <source>
        <dbReference type="PROSITE" id="PS50112"/>
    </source>
</evidence>
<dbReference type="RefSeq" id="WP_182512762.1">
    <property type="nucleotide sequence ID" value="NZ_JACJIQ010000006.1"/>
</dbReference>
<dbReference type="SMART" id="SM00086">
    <property type="entry name" value="PAC"/>
    <property type="match status" value="2"/>
</dbReference>
<gene>
    <name evidence="9" type="ORF">FHS90_001849</name>
</gene>
<comment type="catalytic activity">
    <reaction evidence="1">
        <text>ATP + protein L-histidine = ADP + protein N-phospho-L-histidine.</text>
        <dbReference type="EC" id="2.7.13.3"/>
    </reaction>
</comment>
<dbReference type="SUPFAM" id="SSF55785">
    <property type="entry name" value="PYP-like sensor domain (PAS domain)"/>
    <property type="match status" value="4"/>
</dbReference>
<evidence type="ECO:0000313" key="9">
    <source>
        <dbReference type="EMBL" id="MBA9077138.1"/>
    </source>
</evidence>
<dbReference type="CDD" id="cd00130">
    <property type="entry name" value="PAS"/>
    <property type="match status" value="4"/>
</dbReference>
<dbReference type="NCBIfam" id="TIGR00229">
    <property type="entry name" value="sensory_box"/>
    <property type="match status" value="4"/>
</dbReference>
<dbReference type="Proteomes" id="UP000563094">
    <property type="component" value="Unassembled WGS sequence"/>
</dbReference>
<dbReference type="SMART" id="SM00091">
    <property type="entry name" value="PAS"/>
    <property type="match status" value="4"/>
</dbReference>
<dbReference type="Pfam" id="PF08447">
    <property type="entry name" value="PAS_3"/>
    <property type="match status" value="1"/>
</dbReference>
<dbReference type="InterPro" id="IPR000014">
    <property type="entry name" value="PAS"/>
</dbReference>
<dbReference type="InterPro" id="IPR052162">
    <property type="entry name" value="Sensor_kinase/Photoreceptor"/>
</dbReference>
<proteinExistence type="predicted"/>
<reference evidence="9 10" key="1">
    <citation type="submission" date="2020-08" db="EMBL/GenBank/DDBJ databases">
        <title>Genomic Encyclopedia of Type Strains, Phase IV (KMG-IV): sequencing the most valuable type-strain genomes for metagenomic binning, comparative biology and taxonomic classification.</title>
        <authorList>
            <person name="Goeker M."/>
        </authorList>
    </citation>
    <scope>NUCLEOTIDE SEQUENCE [LARGE SCALE GENOMIC DNA]</scope>
    <source>
        <strain evidence="9 10">DSM 29854</strain>
    </source>
</reference>
<accession>A0A839GRU2</accession>
<evidence type="ECO:0000259" key="8">
    <source>
        <dbReference type="PROSITE" id="PS50113"/>
    </source>
</evidence>
<dbReference type="Pfam" id="PF08448">
    <property type="entry name" value="PAS_4"/>
    <property type="match status" value="2"/>
</dbReference>
<feature type="domain" description="PAS" evidence="7">
    <location>
        <begin position="31"/>
        <end position="83"/>
    </location>
</feature>
<dbReference type="Gene3D" id="3.30.565.10">
    <property type="entry name" value="Histidine kinase-like ATPase, C-terminal domain"/>
    <property type="match status" value="1"/>
</dbReference>
<feature type="domain" description="PAS" evidence="7">
    <location>
        <begin position="135"/>
        <end position="205"/>
    </location>
</feature>
<dbReference type="EC" id="2.7.13.3" evidence="2"/>
<dbReference type="Pfam" id="PF02518">
    <property type="entry name" value="HATPase_c"/>
    <property type="match status" value="1"/>
</dbReference>
<dbReference type="PROSITE" id="PS50113">
    <property type="entry name" value="PAC"/>
    <property type="match status" value="1"/>
</dbReference>
<dbReference type="InterPro" id="IPR003594">
    <property type="entry name" value="HATPase_dom"/>
</dbReference>
<dbReference type="InterPro" id="IPR004358">
    <property type="entry name" value="Sig_transdc_His_kin-like_C"/>
</dbReference>
<dbReference type="CDD" id="cd00082">
    <property type="entry name" value="HisKA"/>
    <property type="match status" value="1"/>
</dbReference>
<feature type="domain" description="Histidine kinase" evidence="6">
    <location>
        <begin position="515"/>
        <end position="732"/>
    </location>
</feature>
<name>A0A839GRU2_9BACT</name>
<keyword evidence="10" id="KW-1185">Reference proteome</keyword>
<dbReference type="InterPro" id="IPR036890">
    <property type="entry name" value="HATPase_C_sf"/>
</dbReference>
<dbReference type="SUPFAM" id="SSF47384">
    <property type="entry name" value="Homodimeric domain of signal transducing histidine kinase"/>
    <property type="match status" value="1"/>
</dbReference>
<keyword evidence="5" id="KW-0418">Kinase</keyword>